<reference evidence="1" key="1">
    <citation type="submission" date="2020-01" db="EMBL/GenBank/DDBJ databases">
        <title>Genome sequence of Kobresia littledalei, the first chromosome-level genome in the family Cyperaceae.</title>
        <authorList>
            <person name="Qu G."/>
        </authorList>
    </citation>
    <scope>NUCLEOTIDE SEQUENCE</scope>
    <source>
        <strain evidence="1">C.B.Clarke</strain>
        <tissue evidence="1">Leaf</tissue>
    </source>
</reference>
<evidence type="ECO:0000313" key="2">
    <source>
        <dbReference type="Proteomes" id="UP000623129"/>
    </source>
</evidence>
<name>A0A833VP05_9POAL</name>
<accession>A0A833VP05</accession>
<protein>
    <submittedName>
        <fullName evidence="1">Multidrug and toxin extrusion protein 1</fullName>
    </submittedName>
</protein>
<evidence type="ECO:0000313" key="1">
    <source>
        <dbReference type="EMBL" id="KAF3335250.1"/>
    </source>
</evidence>
<keyword evidence="2" id="KW-1185">Reference proteome</keyword>
<proteinExistence type="predicted"/>
<dbReference type="OrthoDB" id="2126698at2759"/>
<sequence length="75" mass="7775">MAAIGKISGPTALTGLVMYSRSLVSMLFLGRLAELELAGGCLAIGFANITGYSVLSGHSLLRQDHSVLPVTLSKV</sequence>
<organism evidence="1 2">
    <name type="scientific">Carex littledalei</name>
    <dbReference type="NCBI Taxonomy" id="544730"/>
    <lineage>
        <taxon>Eukaryota</taxon>
        <taxon>Viridiplantae</taxon>
        <taxon>Streptophyta</taxon>
        <taxon>Embryophyta</taxon>
        <taxon>Tracheophyta</taxon>
        <taxon>Spermatophyta</taxon>
        <taxon>Magnoliopsida</taxon>
        <taxon>Liliopsida</taxon>
        <taxon>Poales</taxon>
        <taxon>Cyperaceae</taxon>
        <taxon>Cyperoideae</taxon>
        <taxon>Cariceae</taxon>
        <taxon>Carex</taxon>
        <taxon>Carex subgen. Euthyceras</taxon>
    </lineage>
</organism>
<gene>
    <name evidence="1" type="ORF">FCM35_KLT19757</name>
</gene>
<dbReference type="Proteomes" id="UP000623129">
    <property type="component" value="Unassembled WGS sequence"/>
</dbReference>
<dbReference type="AlphaFoldDB" id="A0A833VP05"/>
<comment type="caution">
    <text evidence="1">The sequence shown here is derived from an EMBL/GenBank/DDBJ whole genome shotgun (WGS) entry which is preliminary data.</text>
</comment>
<dbReference type="EMBL" id="SWLB01000008">
    <property type="protein sequence ID" value="KAF3335250.1"/>
    <property type="molecule type" value="Genomic_DNA"/>
</dbReference>